<reference evidence="2" key="1">
    <citation type="journal article" date="2016" name="Gigascience">
        <title>De novo construction of an expanded transcriptome assembly for the western tarnished plant bug, Lygus hesperus.</title>
        <authorList>
            <person name="Tassone E.E."/>
            <person name="Geib S.M."/>
            <person name="Hall B."/>
            <person name="Fabrick J.A."/>
            <person name="Brent C.S."/>
            <person name="Hull J.J."/>
        </authorList>
    </citation>
    <scope>NUCLEOTIDE SEQUENCE</scope>
</reference>
<sequence length="122" mass="13147">MYTQLVQNDVEIIYDGVKYNLRITKSSPTSYDVSILMPMVGTTGERKGMGAAPPVVRGEINEVDTSAQMAAASSTTRTTAGAVGATTQGDAEKLSKEKDMRIRNHHVWIASIDVHNLSDGGY</sequence>
<accession>A0A146LX22</accession>
<gene>
    <name evidence="2" type="ORF">g.47682</name>
</gene>
<dbReference type="EMBL" id="GDHC01006428">
    <property type="protein sequence ID" value="JAQ12201.1"/>
    <property type="molecule type" value="Transcribed_RNA"/>
</dbReference>
<feature type="compositionally biased region" description="Low complexity" evidence="1">
    <location>
        <begin position="73"/>
        <end position="89"/>
    </location>
</feature>
<dbReference type="AlphaFoldDB" id="A0A146LX22"/>
<evidence type="ECO:0000256" key="1">
    <source>
        <dbReference type="SAM" id="MobiDB-lite"/>
    </source>
</evidence>
<protein>
    <submittedName>
        <fullName evidence="2">Uncharacterized protein</fullName>
    </submittedName>
</protein>
<evidence type="ECO:0000313" key="2">
    <source>
        <dbReference type="EMBL" id="JAQ12201.1"/>
    </source>
</evidence>
<name>A0A146LX22_LYGHE</name>
<organism evidence="2">
    <name type="scientific">Lygus hesperus</name>
    <name type="common">Western plant bug</name>
    <dbReference type="NCBI Taxonomy" id="30085"/>
    <lineage>
        <taxon>Eukaryota</taxon>
        <taxon>Metazoa</taxon>
        <taxon>Ecdysozoa</taxon>
        <taxon>Arthropoda</taxon>
        <taxon>Hexapoda</taxon>
        <taxon>Insecta</taxon>
        <taxon>Pterygota</taxon>
        <taxon>Neoptera</taxon>
        <taxon>Paraneoptera</taxon>
        <taxon>Hemiptera</taxon>
        <taxon>Heteroptera</taxon>
        <taxon>Panheteroptera</taxon>
        <taxon>Cimicomorpha</taxon>
        <taxon>Miridae</taxon>
        <taxon>Mirini</taxon>
        <taxon>Lygus</taxon>
    </lineage>
</organism>
<proteinExistence type="predicted"/>
<feature type="region of interest" description="Disordered" evidence="1">
    <location>
        <begin position="73"/>
        <end position="94"/>
    </location>
</feature>